<protein>
    <submittedName>
        <fullName evidence="1">Uncharacterized protein</fullName>
    </submittedName>
</protein>
<dbReference type="AlphaFoldDB" id="A0A6L8MNZ2"/>
<accession>A0A6L8MNZ2</accession>
<organism evidence="1 2">
    <name type="scientific">Duganella lactea</name>
    <dbReference type="NCBI Taxonomy" id="2692173"/>
    <lineage>
        <taxon>Bacteria</taxon>
        <taxon>Pseudomonadati</taxon>
        <taxon>Pseudomonadota</taxon>
        <taxon>Betaproteobacteria</taxon>
        <taxon>Burkholderiales</taxon>
        <taxon>Oxalobacteraceae</taxon>
        <taxon>Telluria group</taxon>
        <taxon>Duganella</taxon>
    </lineage>
</organism>
<dbReference type="EMBL" id="WWCP01000021">
    <property type="protein sequence ID" value="MYM83626.1"/>
    <property type="molecule type" value="Genomic_DNA"/>
</dbReference>
<proteinExistence type="predicted"/>
<comment type="caution">
    <text evidence="1">The sequence shown here is derived from an EMBL/GenBank/DDBJ whole genome shotgun (WGS) entry which is preliminary data.</text>
</comment>
<dbReference type="Proteomes" id="UP000474565">
    <property type="component" value="Unassembled WGS sequence"/>
</dbReference>
<sequence>MSKNILNNEKAMAILDSAAAQLKAIGVPCLVSPMSLPQGMTVSLHAGATDEVATAADVAATCGGEYAHAVGTRKQFAQMVAGAIAEAEVDAETIEEYQAAMDRENP</sequence>
<evidence type="ECO:0000313" key="2">
    <source>
        <dbReference type="Proteomes" id="UP000474565"/>
    </source>
</evidence>
<name>A0A6L8MNZ2_9BURK</name>
<evidence type="ECO:0000313" key="1">
    <source>
        <dbReference type="EMBL" id="MYM83626.1"/>
    </source>
</evidence>
<dbReference type="RefSeq" id="WP_161020363.1">
    <property type="nucleotide sequence ID" value="NZ_WWCP01000021.1"/>
</dbReference>
<reference evidence="1 2" key="1">
    <citation type="submission" date="2019-12" db="EMBL/GenBank/DDBJ databases">
        <title>Novel species isolated from a subtropical stream in China.</title>
        <authorList>
            <person name="Lu H."/>
        </authorList>
    </citation>
    <scope>NUCLEOTIDE SEQUENCE [LARGE SCALE GENOMIC DNA]</scope>
    <source>
        <strain evidence="1 2">FT50W</strain>
    </source>
</reference>
<gene>
    <name evidence="1" type="ORF">GTP44_16895</name>
</gene>